<sequence>MRLWLAALCAMTLASGCAVKEDPPVSDEAVSRAAYRHDGPSKLTLFTMISNDTGAGAHTSLMINGSQRVVFDPAGSFRDPGKIVVRDDVVYGMTPQLADVYTRFHARKTYHVQVQEVDVPAETAEQALQLAMSYGEVPDAQCSVSTSRILAKLNGLGTEFQQTWFPKKLAEQFAEVPGVSSRTLYEYDDADRFKALRAYDPDEVAAQVATKDEG</sequence>
<evidence type="ECO:0000313" key="2">
    <source>
        <dbReference type="EMBL" id="MTJ03690.1"/>
    </source>
</evidence>
<keyword evidence="1" id="KW-0732">Signal</keyword>
<evidence type="ECO:0008006" key="4">
    <source>
        <dbReference type="Google" id="ProtNLM"/>
    </source>
</evidence>
<organism evidence="2 3">
    <name type="scientific">Sediminimonas qiaohouensis</name>
    <dbReference type="NCBI Taxonomy" id="552061"/>
    <lineage>
        <taxon>Bacteria</taxon>
        <taxon>Pseudomonadati</taxon>
        <taxon>Pseudomonadota</taxon>
        <taxon>Alphaproteobacteria</taxon>
        <taxon>Rhodobacterales</taxon>
        <taxon>Roseobacteraceae</taxon>
        <taxon>Sediminimonas</taxon>
    </lineage>
</organism>
<dbReference type="Proteomes" id="UP000483078">
    <property type="component" value="Unassembled WGS sequence"/>
</dbReference>
<dbReference type="AlphaFoldDB" id="A0A7C9HA45"/>
<dbReference type="EMBL" id="VENJ01000004">
    <property type="protein sequence ID" value="MTJ03690.1"/>
    <property type="molecule type" value="Genomic_DNA"/>
</dbReference>
<feature type="chain" id="PRO_5028956537" description="Lipoprotein" evidence="1">
    <location>
        <begin position="21"/>
        <end position="214"/>
    </location>
</feature>
<accession>A0A7C9HA45</accession>
<dbReference type="PROSITE" id="PS51257">
    <property type="entry name" value="PROKAR_LIPOPROTEIN"/>
    <property type="match status" value="1"/>
</dbReference>
<feature type="signal peptide" evidence="1">
    <location>
        <begin position="1"/>
        <end position="20"/>
    </location>
</feature>
<reference evidence="2 3" key="1">
    <citation type="submission" date="2019-06" db="EMBL/GenBank/DDBJ databases">
        <title>Enrichment of Autotrophic Halophilic Microorganisms from Red Sea Brine Pool Using Microbial Electrosynthesis System.</title>
        <authorList>
            <person name="Alqahtani M.F."/>
            <person name="Bajracharya S."/>
            <person name="Katuri K.P."/>
            <person name="Ali M."/>
            <person name="Saikaly P.E."/>
        </authorList>
    </citation>
    <scope>NUCLEOTIDE SEQUENCE [LARGE SCALE GENOMIC DNA]</scope>
    <source>
        <strain evidence="2">MES6</strain>
    </source>
</reference>
<evidence type="ECO:0000256" key="1">
    <source>
        <dbReference type="SAM" id="SignalP"/>
    </source>
</evidence>
<evidence type="ECO:0000313" key="3">
    <source>
        <dbReference type="Proteomes" id="UP000483078"/>
    </source>
</evidence>
<proteinExistence type="predicted"/>
<gene>
    <name evidence="2" type="ORF">FH759_03200</name>
</gene>
<protein>
    <recommendedName>
        <fullName evidence="4">Lipoprotein</fullName>
    </recommendedName>
</protein>
<dbReference type="RefSeq" id="WP_273248263.1">
    <property type="nucleotide sequence ID" value="NZ_VENJ01000004.1"/>
</dbReference>
<comment type="caution">
    <text evidence="2">The sequence shown here is derived from an EMBL/GenBank/DDBJ whole genome shotgun (WGS) entry which is preliminary data.</text>
</comment>
<name>A0A7C9HA45_9RHOB</name>